<dbReference type="Gene3D" id="2.30.130.40">
    <property type="entry name" value="LON domain-like"/>
    <property type="match status" value="1"/>
</dbReference>
<dbReference type="SUPFAM" id="SSF88697">
    <property type="entry name" value="PUA domain-like"/>
    <property type="match status" value="1"/>
</dbReference>
<dbReference type="GO" id="GO:0008233">
    <property type="term" value="F:peptidase activity"/>
    <property type="evidence" value="ECO:0007669"/>
    <property type="project" value="UniProtKB-KW"/>
</dbReference>
<dbReference type="InterPro" id="IPR015947">
    <property type="entry name" value="PUA-like_sf"/>
</dbReference>
<dbReference type="STRING" id="1437059.A6A05_15585"/>
<dbReference type="PROSITE" id="PS51787">
    <property type="entry name" value="LON_N"/>
    <property type="match status" value="1"/>
</dbReference>
<dbReference type="SMART" id="SM00464">
    <property type="entry name" value="LON"/>
    <property type="match status" value="1"/>
</dbReference>
<accession>A0A178MHJ1</accession>
<gene>
    <name evidence="2" type="ORF">A6A05_15585</name>
</gene>
<dbReference type="Pfam" id="PF02190">
    <property type="entry name" value="LON_substr_bdg"/>
    <property type="match status" value="1"/>
</dbReference>
<dbReference type="PANTHER" id="PTHR46732">
    <property type="entry name" value="ATP-DEPENDENT PROTEASE LA (LON) DOMAIN PROTEIN"/>
    <property type="match status" value="1"/>
</dbReference>
<reference evidence="2 3" key="1">
    <citation type="submission" date="2016-04" db="EMBL/GenBank/DDBJ databases">
        <title>Draft genome sequence of freshwater magnetotactic bacteria Magnetospirillum marisnigri SP-1 and Magnetospirillum moscoviense BB-1.</title>
        <authorList>
            <person name="Koziaeva V."/>
            <person name="Dziuba M.V."/>
            <person name="Ivanov T.M."/>
            <person name="Kuznetsov B."/>
            <person name="Grouzdev D.S."/>
        </authorList>
    </citation>
    <scope>NUCLEOTIDE SEQUENCE [LARGE SCALE GENOMIC DNA]</scope>
    <source>
        <strain evidence="2 3">BB-1</strain>
    </source>
</reference>
<dbReference type="OrthoDB" id="9806457at2"/>
<dbReference type="EMBL" id="LWQU01000165">
    <property type="protein sequence ID" value="OAN47637.1"/>
    <property type="molecule type" value="Genomic_DNA"/>
</dbReference>
<sequence length="218" mass="23358">MAAPRLTIADLPAVVPVFAVPGALLLPGARLPLTVFEPRYLAMVDDCLGAGRLFALVQPAPNPHAEGAVAGLYGTGIVARIVAFGETGDGRYLITALGLWRFRLAGEELGRSGYRRVAADYTPYRFDLEGEAPQAIDRRRLMSGVSTYLARQGAAPDQSKLDEASDGELVTALAMSAPLSPEEKQAILEAMSTSERARLMMTLFEMALLADTGQDVRH</sequence>
<dbReference type="PANTHER" id="PTHR46732:SF8">
    <property type="entry name" value="ATP-DEPENDENT PROTEASE LA (LON) DOMAIN PROTEIN"/>
    <property type="match status" value="1"/>
</dbReference>
<keyword evidence="2" id="KW-0645">Protease</keyword>
<comment type="caution">
    <text evidence="2">The sequence shown here is derived from an EMBL/GenBank/DDBJ whole genome shotgun (WGS) entry which is preliminary data.</text>
</comment>
<organism evidence="2 3">
    <name type="scientific">Magnetospirillum moscoviense</name>
    <dbReference type="NCBI Taxonomy" id="1437059"/>
    <lineage>
        <taxon>Bacteria</taxon>
        <taxon>Pseudomonadati</taxon>
        <taxon>Pseudomonadota</taxon>
        <taxon>Alphaproteobacteria</taxon>
        <taxon>Rhodospirillales</taxon>
        <taxon>Rhodospirillaceae</taxon>
        <taxon>Magnetospirillum</taxon>
    </lineage>
</organism>
<dbReference type="RefSeq" id="WP_068503419.1">
    <property type="nucleotide sequence ID" value="NZ_LWQU01000165.1"/>
</dbReference>
<proteinExistence type="predicted"/>
<dbReference type="Proteomes" id="UP000078543">
    <property type="component" value="Unassembled WGS sequence"/>
</dbReference>
<name>A0A178MHJ1_9PROT</name>
<feature type="domain" description="Lon N-terminal" evidence="1">
    <location>
        <begin position="15"/>
        <end position="208"/>
    </location>
</feature>
<dbReference type="GO" id="GO:0006508">
    <property type="term" value="P:proteolysis"/>
    <property type="evidence" value="ECO:0007669"/>
    <property type="project" value="UniProtKB-KW"/>
</dbReference>
<keyword evidence="2" id="KW-0378">Hydrolase</keyword>
<evidence type="ECO:0000313" key="3">
    <source>
        <dbReference type="Proteomes" id="UP000078543"/>
    </source>
</evidence>
<dbReference type="InterPro" id="IPR046336">
    <property type="entry name" value="Lon_prtase_N_sf"/>
</dbReference>
<keyword evidence="3" id="KW-1185">Reference proteome</keyword>
<dbReference type="InterPro" id="IPR003111">
    <property type="entry name" value="Lon_prtase_N"/>
</dbReference>
<evidence type="ECO:0000313" key="2">
    <source>
        <dbReference type="EMBL" id="OAN47637.1"/>
    </source>
</evidence>
<evidence type="ECO:0000259" key="1">
    <source>
        <dbReference type="PROSITE" id="PS51787"/>
    </source>
</evidence>
<protein>
    <submittedName>
        <fullName evidence="2">ATP-dependent protease</fullName>
    </submittedName>
</protein>
<dbReference type="AlphaFoldDB" id="A0A178MHJ1"/>